<dbReference type="Pfam" id="PF01535">
    <property type="entry name" value="PPR"/>
    <property type="match status" value="2"/>
</dbReference>
<accession>A0A9D4Z791</accession>
<dbReference type="OrthoDB" id="509099at2759"/>
<dbReference type="GO" id="GO:0009451">
    <property type="term" value="P:RNA modification"/>
    <property type="evidence" value="ECO:0007669"/>
    <property type="project" value="InterPro"/>
</dbReference>
<sequence>MGCYRLWRLELLQTSKDQDRNRMSDDDKSPWLHDHSGFAQELKSSTQTKNGKLRGKQKMIAFKSTPFSYEETSAFISELRSCAKSKDLIRGIEVHDDILKRGLLEKCSDALVTMYAKCGELEKAKAVLDTINSSNVFSWTALISAYTRQGRMQDALDCFDEMLHKGLSPNAMTFTSILKACGDLKAAERGEQIHAEISRQGLLGSDDVLRNALVHMYVKCGALSKAQQILETLSSQDVCCWSALIVGYAQKGEDLQAFHCFEKMRSKGLSPDSRSLSCILKVCGSMKALNKGQEIHDEISKRGLLENDVVLGNALVGMYVKCGDLAKAQQVHEELPTRDAVSWNVLIGGFAQHGQGEQAISCFEKMQREGICPDKVTFTYILQACGSIGAADKGEQVHEMIAIQGLLENDIVLGTALVDMYANCGALAKAHQVLQELSSRDVFTWSALIAGYVKHGHGEQALQSFEQMKREGLSPDSVVLSCVLKACSIVAPLEGKKLHDEIARKGLLGKNIVLDNALIHMYVKCGVLDKAQEVLEELSCRDVVSWSTLIGGFVEHDQGAQALECYMRMQQEGVSPNAVTYACILKACGTIGAIDKGKEIHDEIVAQGLLSKHFELGTALVDMYANFGALTKAHQVLEELPFQDVGPWNVLITRYAQQGQGEKALKCFKRMQHEGIIPDAVTYLGVLNACNHLGLVEECYEQFVSMSTKFGIKLDLEHLTSMIDLFGRAGHLDKAVGVVQELQYLNDHAVWHSLLSACQKWGDISVGRWAFDRALCLDKHDSAAYVLMGSMYATAGMQEDAEYGEAMRMEN</sequence>
<feature type="repeat" description="PPR" evidence="2">
    <location>
        <begin position="542"/>
        <end position="576"/>
    </location>
</feature>
<name>A0A9D4Z791_ADICA</name>
<dbReference type="PANTHER" id="PTHR24015:SF548">
    <property type="entry name" value="OS08G0340900 PROTEIN"/>
    <property type="match status" value="1"/>
</dbReference>
<dbReference type="GO" id="GO:0048731">
    <property type="term" value="P:system development"/>
    <property type="evidence" value="ECO:0007669"/>
    <property type="project" value="UniProtKB-ARBA"/>
</dbReference>
<organism evidence="3 4">
    <name type="scientific">Adiantum capillus-veneris</name>
    <name type="common">Maidenhair fern</name>
    <dbReference type="NCBI Taxonomy" id="13818"/>
    <lineage>
        <taxon>Eukaryota</taxon>
        <taxon>Viridiplantae</taxon>
        <taxon>Streptophyta</taxon>
        <taxon>Embryophyta</taxon>
        <taxon>Tracheophyta</taxon>
        <taxon>Polypodiopsida</taxon>
        <taxon>Polypodiidae</taxon>
        <taxon>Polypodiales</taxon>
        <taxon>Pteridineae</taxon>
        <taxon>Pteridaceae</taxon>
        <taxon>Vittarioideae</taxon>
        <taxon>Adiantum</taxon>
    </lineage>
</organism>
<dbReference type="SUPFAM" id="SSF48452">
    <property type="entry name" value="TPR-like"/>
    <property type="match status" value="1"/>
</dbReference>
<dbReference type="PANTHER" id="PTHR24015">
    <property type="entry name" value="OS07G0578800 PROTEIN-RELATED"/>
    <property type="match status" value="1"/>
</dbReference>
<evidence type="ECO:0000256" key="2">
    <source>
        <dbReference type="PROSITE-ProRule" id="PRU00708"/>
    </source>
</evidence>
<dbReference type="PROSITE" id="PS51375">
    <property type="entry name" value="PPR"/>
    <property type="match status" value="7"/>
</dbReference>
<feature type="repeat" description="PPR" evidence="2">
    <location>
        <begin position="577"/>
        <end position="611"/>
    </location>
</feature>
<dbReference type="FunFam" id="1.25.40.10:FF:000158">
    <property type="entry name" value="pentatricopeptide repeat-containing protein At2g33680"/>
    <property type="match status" value="1"/>
</dbReference>
<reference evidence="3" key="1">
    <citation type="submission" date="2021-01" db="EMBL/GenBank/DDBJ databases">
        <title>Adiantum capillus-veneris genome.</title>
        <authorList>
            <person name="Fang Y."/>
            <person name="Liao Q."/>
        </authorList>
    </citation>
    <scope>NUCLEOTIDE SEQUENCE</scope>
    <source>
        <strain evidence="3">H3</strain>
        <tissue evidence="3">Leaf</tissue>
    </source>
</reference>
<feature type="repeat" description="PPR" evidence="2">
    <location>
        <begin position="237"/>
        <end position="271"/>
    </location>
</feature>
<feature type="repeat" description="PPR" evidence="2">
    <location>
        <begin position="135"/>
        <end position="169"/>
    </location>
</feature>
<keyword evidence="4" id="KW-1185">Reference proteome</keyword>
<dbReference type="AlphaFoldDB" id="A0A9D4Z791"/>
<dbReference type="Gene3D" id="1.25.40.10">
    <property type="entry name" value="Tetratricopeptide repeat domain"/>
    <property type="match status" value="5"/>
</dbReference>
<keyword evidence="1" id="KW-0677">Repeat</keyword>
<dbReference type="GO" id="GO:0003723">
    <property type="term" value="F:RNA binding"/>
    <property type="evidence" value="ECO:0007669"/>
    <property type="project" value="InterPro"/>
</dbReference>
<evidence type="ECO:0000256" key="1">
    <source>
        <dbReference type="ARBA" id="ARBA00022737"/>
    </source>
</evidence>
<feature type="repeat" description="PPR" evidence="2">
    <location>
        <begin position="644"/>
        <end position="678"/>
    </location>
</feature>
<gene>
    <name evidence="3" type="ORF">GOP47_0022142</name>
</gene>
<evidence type="ECO:0000313" key="3">
    <source>
        <dbReference type="EMBL" id="KAI5063595.1"/>
    </source>
</evidence>
<dbReference type="FunFam" id="1.25.40.10:FF:000285">
    <property type="entry name" value="Pentatricopeptide repeat-containing protein, chloroplastic"/>
    <property type="match status" value="2"/>
</dbReference>
<evidence type="ECO:0000313" key="4">
    <source>
        <dbReference type="Proteomes" id="UP000886520"/>
    </source>
</evidence>
<dbReference type="Pfam" id="PF13041">
    <property type="entry name" value="PPR_2"/>
    <property type="match status" value="6"/>
</dbReference>
<dbReference type="Proteomes" id="UP000886520">
    <property type="component" value="Chromosome 21"/>
</dbReference>
<dbReference type="InterPro" id="IPR046960">
    <property type="entry name" value="PPR_At4g14850-like_plant"/>
</dbReference>
<protein>
    <recommendedName>
        <fullName evidence="5">Pentatricopeptide repeat-containing protein</fullName>
    </recommendedName>
</protein>
<dbReference type="InterPro" id="IPR002885">
    <property type="entry name" value="PPR_rpt"/>
</dbReference>
<evidence type="ECO:0008006" key="5">
    <source>
        <dbReference type="Google" id="ProtNLM"/>
    </source>
</evidence>
<feature type="repeat" description="PPR" evidence="2">
    <location>
        <begin position="441"/>
        <end position="475"/>
    </location>
</feature>
<dbReference type="NCBIfam" id="TIGR00756">
    <property type="entry name" value="PPR"/>
    <property type="match status" value="6"/>
</dbReference>
<dbReference type="InterPro" id="IPR011990">
    <property type="entry name" value="TPR-like_helical_dom_sf"/>
</dbReference>
<proteinExistence type="predicted"/>
<dbReference type="FunFam" id="1.25.40.10:FF:000031">
    <property type="entry name" value="Pentatricopeptide repeat-containing protein mitochondrial"/>
    <property type="match status" value="2"/>
</dbReference>
<dbReference type="EMBL" id="JABFUD020000021">
    <property type="protein sequence ID" value="KAI5063595.1"/>
    <property type="molecule type" value="Genomic_DNA"/>
</dbReference>
<dbReference type="FunFam" id="1.25.40.10:FF:000381">
    <property type="entry name" value="Pentatricopeptide repeat-containing protein"/>
    <property type="match status" value="1"/>
</dbReference>
<feature type="repeat" description="PPR" evidence="2">
    <location>
        <begin position="339"/>
        <end position="373"/>
    </location>
</feature>
<comment type="caution">
    <text evidence="3">The sequence shown here is derived from an EMBL/GenBank/DDBJ whole genome shotgun (WGS) entry which is preliminary data.</text>
</comment>